<dbReference type="OrthoDB" id="10255174at2759"/>
<dbReference type="Gene3D" id="3.40.50.1460">
    <property type="match status" value="2"/>
</dbReference>
<dbReference type="AlphaFoldDB" id="A0A2H3ELH4"/>
<keyword evidence="7" id="KW-1185">Reference proteome</keyword>
<keyword evidence="3" id="KW-0645">Protease</keyword>
<evidence type="ECO:0000256" key="4">
    <source>
        <dbReference type="SAM" id="MobiDB-lite"/>
    </source>
</evidence>
<comment type="similarity">
    <text evidence="1">Belongs to the peptidase C14B family.</text>
</comment>
<protein>
    <recommendedName>
        <fullName evidence="5">Peptidase C14 caspase domain-containing protein</fullName>
    </recommendedName>
</protein>
<organism evidence="6 7">
    <name type="scientific">Armillaria gallica</name>
    <name type="common">Bulbous honey fungus</name>
    <name type="synonym">Armillaria bulbosa</name>
    <dbReference type="NCBI Taxonomy" id="47427"/>
    <lineage>
        <taxon>Eukaryota</taxon>
        <taxon>Fungi</taxon>
        <taxon>Dikarya</taxon>
        <taxon>Basidiomycota</taxon>
        <taxon>Agaricomycotina</taxon>
        <taxon>Agaricomycetes</taxon>
        <taxon>Agaricomycetidae</taxon>
        <taxon>Agaricales</taxon>
        <taxon>Marasmiineae</taxon>
        <taxon>Physalacriaceae</taxon>
        <taxon>Armillaria</taxon>
    </lineage>
</organism>
<sequence>MQHVPDHQPQADSRATTFDQDIPAPAQPDPLKQYLRRLAQTYGLDEGADAIAVLQEAERRAGESSGKRSGGRISFASFREALASLKRPGRLGSAAPVTQQSIPLDSAVPITQQSIPLEPRSLTEGVQCDIGRYRFWAVLIGIDAYTQDPLRGCVSDALLMKRFLTDDLGVPENRIQCLLGSKYPNPVDPTSTPSRANIVDTLYGLADNPEICPGDNIIIYYAGHGSKYYCTMHDHESRYDNSCFIEALRPIDRDTKDAGGNWIPDISDRELNSLFTLICCAKGQNITFIADCCHSGGMSRGQQRGIRNTPPSHYTSLEDMLRTADERWKGLRGYQSVLSKDWRPDMDSHVILAACQSYQEAKEVQGNNEFGGVFSKELLRVLRSPKCRKETTYDGLIRLLNLPSDKYDQIPLVDGTRMFEPIFSRTSPRSWAVLIGIDAYYHAEYSPLRGCVSDALLMKRFLTDDLGVPENRIQCLLGSKDPNFADPKSIRPTRANIVDTLYSLANNPEIDPGDKIIIYYAGHCSRYYCTEHHLRSQCDNCPIEALCPIDCDTQDADGNWIPGISDRELNILFALICRTKWHKITFIVDANYSGRISKGQLPVSTMETSTKVESMLHAADKRWEDFPGYRSVLSKDWRPDTDSHVILAACVAVEMDRENGSWYGKFTKALLQVLKSTGWKEEVTYVDLINLLSSKLLYTPLVSGKRMNERLWN</sequence>
<proteinExistence type="inferred from homology"/>
<keyword evidence="2" id="KW-0053">Apoptosis</keyword>
<dbReference type="InParanoid" id="A0A2H3ELH4"/>
<evidence type="ECO:0000313" key="6">
    <source>
        <dbReference type="EMBL" id="PBL01668.1"/>
    </source>
</evidence>
<feature type="domain" description="Peptidase C14 caspase" evidence="5">
    <location>
        <begin position="429"/>
        <end position="690"/>
    </location>
</feature>
<dbReference type="InterPro" id="IPR050452">
    <property type="entry name" value="Metacaspase"/>
</dbReference>
<evidence type="ECO:0000256" key="1">
    <source>
        <dbReference type="ARBA" id="ARBA00009005"/>
    </source>
</evidence>
<evidence type="ECO:0000259" key="5">
    <source>
        <dbReference type="Pfam" id="PF00656"/>
    </source>
</evidence>
<keyword evidence="3" id="KW-0378">Hydrolase</keyword>
<dbReference type="GO" id="GO:0005737">
    <property type="term" value="C:cytoplasm"/>
    <property type="evidence" value="ECO:0007669"/>
    <property type="project" value="TreeGrafter"/>
</dbReference>
<name>A0A2H3ELH4_ARMGA</name>
<dbReference type="InterPro" id="IPR029030">
    <property type="entry name" value="Caspase-like_dom_sf"/>
</dbReference>
<dbReference type="GO" id="GO:0004197">
    <property type="term" value="F:cysteine-type endopeptidase activity"/>
    <property type="evidence" value="ECO:0007669"/>
    <property type="project" value="InterPro"/>
</dbReference>
<dbReference type="Pfam" id="PF00656">
    <property type="entry name" value="Peptidase_C14"/>
    <property type="match status" value="2"/>
</dbReference>
<dbReference type="PANTHER" id="PTHR48104:SF30">
    <property type="entry name" value="METACASPASE-1"/>
    <property type="match status" value="1"/>
</dbReference>
<accession>A0A2H3ELH4</accession>
<evidence type="ECO:0000256" key="2">
    <source>
        <dbReference type="ARBA" id="ARBA00022703"/>
    </source>
</evidence>
<gene>
    <name evidence="6" type="ORF">ARMGADRAFT_1158373</name>
</gene>
<evidence type="ECO:0000256" key="3">
    <source>
        <dbReference type="ARBA" id="ARBA00022807"/>
    </source>
</evidence>
<dbReference type="EMBL" id="KZ293645">
    <property type="protein sequence ID" value="PBL01668.1"/>
    <property type="molecule type" value="Genomic_DNA"/>
</dbReference>
<reference evidence="7" key="1">
    <citation type="journal article" date="2017" name="Nat. Ecol. Evol.">
        <title>Genome expansion and lineage-specific genetic innovations in the forest pathogenic fungi Armillaria.</title>
        <authorList>
            <person name="Sipos G."/>
            <person name="Prasanna A.N."/>
            <person name="Walter M.C."/>
            <person name="O'Connor E."/>
            <person name="Balint B."/>
            <person name="Krizsan K."/>
            <person name="Kiss B."/>
            <person name="Hess J."/>
            <person name="Varga T."/>
            <person name="Slot J."/>
            <person name="Riley R."/>
            <person name="Boka B."/>
            <person name="Rigling D."/>
            <person name="Barry K."/>
            <person name="Lee J."/>
            <person name="Mihaltcheva S."/>
            <person name="LaButti K."/>
            <person name="Lipzen A."/>
            <person name="Waldron R."/>
            <person name="Moloney N.M."/>
            <person name="Sperisen C."/>
            <person name="Kredics L."/>
            <person name="Vagvoelgyi C."/>
            <person name="Patrignani A."/>
            <person name="Fitzpatrick D."/>
            <person name="Nagy I."/>
            <person name="Doyle S."/>
            <person name="Anderson J.B."/>
            <person name="Grigoriev I.V."/>
            <person name="Gueldener U."/>
            <person name="Muensterkoetter M."/>
            <person name="Nagy L.G."/>
        </authorList>
    </citation>
    <scope>NUCLEOTIDE SEQUENCE [LARGE SCALE GENOMIC DNA]</scope>
    <source>
        <strain evidence="7">Ar21-2</strain>
    </source>
</reference>
<dbReference type="PANTHER" id="PTHR48104">
    <property type="entry name" value="METACASPASE-4"/>
    <property type="match status" value="1"/>
</dbReference>
<dbReference type="GO" id="GO:0006915">
    <property type="term" value="P:apoptotic process"/>
    <property type="evidence" value="ECO:0007669"/>
    <property type="project" value="UniProtKB-KW"/>
</dbReference>
<feature type="region of interest" description="Disordered" evidence="4">
    <location>
        <begin position="1"/>
        <end position="31"/>
    </location>
</feature>
<keyword evidence="3" id="KW-0788">Thiol protease</keyword>
<dbReference type="GO" id="GO:0006508">
    <property type="term" value="P:proteolysis"/>
    <property type="evidence" value="ECO:0007669"/>
    <property type="project" value="InterPro"/>
</dbReference>
<dbReference type="Proteomes" id="UP000217790">
    <property type="component" value="Unassembled WGS sequence"/>
</dbReference>
<dbReference type="InterPro" id="IPR011600">
    <property type="entry name" value="Pept_C14_caspase"/>
</dbReference>
<evidence type="ECO:0000313" key="7">
    <source>
        <dbReference type="Proteomes" id="UP000217790"/>
    </source>
</evidence>
<feature type="domain" description="Peptidase C14 caspase" evidence="5">
    <location>
        <begin position="136"/>
        <end position="414"/>
    </location>
</feature>
<dbReference type="SUPFAM" id="SSF52129">
    <property type="entry name" value="Caspase-like"/>
    <property type="match status" value="1"/>
</dbReference>
<dbReference type="OMA" id="RYCCTEH"/>